<feature type="transmembrane region" description="Helical" evidence="6">
    <location>
        <begin position="15"/>
        <end position="33"/>
    </location>
</feature>
<feature type="transmembrane region" description="Helical" evidence="6">
    <location>
        <begin position="169"/>
        <end position="190"/>
    </location>
</feature>
<accession>A0A1T4Z7A1</accession>
<reference evidence="9" key="1">
    <citation type="submission" date="2017-02" db="EMBL/GenBank/DDBJ databases">
        <authorList>
            <person name="Varghese N."/>
            <person name="Submissions S."/>
        </authorList>
    </citation>
    <scope>NUCLEOTIDE SEQUENCE [LARGE SCALE GENOMIC DNA]</scope>
    <source>
        <strain evidence="9">9H-4</strain>
    </source>
</reference>
<evidence type="ECO:0000259" key="7">
    <source>
        <dbReference type="PROSITE" id="PS50850"/>
    </source>
</evidence>
<feature type="region of interest" description="Disordered" evidence="5">
    <location>
        <begin position="391"/>
        <end position="430"/>
    </location>
</feature>
<sequence length="430" mass="44608">MSHADTPHLFRQPKAVYAVAFACVISFMGIGLVDPILPALASELDATPSQVTLLFTSYLVVTAVMMLVTGWVSSRIGAKRTLIVGLAIIVVFAALAGSATSIGGIVAFRAGWGLGNALFIATSLAAIVSSARGGFAGAIILYEAALGLGIAAGPLLGGVLGEISWRGPFYGVAALMSIALVATALLLPSAPLPEHPTSLTAPLRALRHRGLFLMSMTALLYNWSFFTMLGYAPFPMELGALQLGWVFFGWGLLVAIFSVIGAPRLQAAFGTARSLYGALFGFAVVLACIAVSPENRTVLVVAVITSGIFIGINNTLTTQAVMVISPVERPVASAAYGFVRFIGGGLAPFAAGKLVEHFNLHVPFALASITALAAIGVLTLNHRALERADAGLDETGSEDRDPGRIGDEIADEFGGAPGALDDLEAATQRR</sequence>
<proteinExistence type="predicted"/>
<evidence type="ECO:0000313" key="9">
    <source>
        <dbReference type="Proteomes" id="UP000191040"/>
    </source>
</evidence>
<dbReference type="CDD" id="cd17474">
    <property type="entry name" value="MFS_YfmO_like"/>
    <property type="match status" value="1"/>
</dbReference>
<dbReference type="SUPFAM" id="SSF103473">
    <property type="entry name" value="MFS general substrate transporter"/>
    <property type="match status" value="1"/>
</dbReference>
<dbReference type="InterPro" id="IPR001958">
    <property type="entry name" value="Tet-R_TetA/multi-R_MdtG-like"/>
</dbReference>
<evidence type="ECO:0000256" key="2">
    <source>
        <dbReference type="ARBA" id="ARBA00022692"/>
    </source>
</evidence>
<feature type="transmembrane region" description="Helical" evidence="6">
    <location>
        <begin position="298"/>
        <end position="324"/>
    </location>
</feature>
<feature type="transmembrane region" description="Helical" evidence="6">
    <location>
        <begin position="112"/>
        <end position="128"/>
    </location>
</feature>
<feature type="transmembrane region" description="Helical" evidence="6">
    <location>
        <begin position="211"/>
        <end position="231"/>
    </location>
</feature>
<feature type="transmembrane region" description="Helical" evidence="6">
    <location>
        <begin position="84"/>
        <end position="106"/>
    </location>
</feature>
<feature type="compositionally biased region" description="Basic and acidic residues" evidence="5">
    <location>
        <begin position="397"/>
        <end position="407"/>
    </location>
</feature>
<dbReference type="RefSeq" id="WP_078700806.1">
    <property type="nucleotide sequence ID" value="NZ_LT796768.1"/>
</dbReference>
<protein>
    <submittedName>
        <fullName evidence="8">Predicted arabinose efflux permease, MFS family</fullName>
    </submittedName>
</protein>
<feature type="transmembrane region" description="Helical" evidence="6">
    <location>
        <begin position="274"/>
        <end position="292"/>
    </location>
</feature>
<dbReference type="InterPro" id="IPR053200">
    <property type="entry name" value="YfmO-like"/>
</dbReference>
<dbReference type="Proteomes" id="UP000191040">
    <property type="component" value="Chromosome I"/>
</dbReference>
<organism evidence="8 9">
    <name type="scientific">Aeromicrobium choanae</name>
    <dbReference type="NCBI Taxonomy" id="1736691"/>
    <lineage>
        <taxon>Bacteria</taxon>
        <taxon>Bacillati</taxon>
        <taxon>Actinomycetota</taxon>
        <taxon>Actinomycetes</taxon>
        <taxon>Propionibacteriales</taxon>
        <taxon>Nocardioidaceae</taxon>
        <taxon>Aeromicrobium</taxon>
    </lineage>
</organism>
<dbReference type="PRINTS" id="PR01035">
    <property type="entry name" value="TCRTETA"/>
</dbReference>
<feature type="domain" description="Major facilitator superfamily (MFS) profile" evidence="7">
    <location>
        <begin position="15"/>
        <end position="385"/>
    </location>
</feature>
<dbReference type="GO" id="GO:0022857">
    <property type="term" value="F:transmembrane transporter activity"/>
    <property type="evidence" value="ECO:0007669"/>
    <property type="project" value="InterPro"/>
</dbReference>
<dbReference type="EMBL" id="LT796768">
    <property type="protein sequence ID" value="SKB09816.1"/>
    <property type="molecule type" value="Genomic_DNA"/>
</dbReference>
<keyword evidence="4 6" id="KW-0472">Membrane</keyword>
<dbReference type="GO" id="GO:0005886">
    <property type="term" value="C:plasma membrane"/>
    <property type="evidence" value="ECO:0007669"/>
    <property type="project" value="UniProtKB-SubCell"/>
</dbReference>
<evidence type="ECO:0000256" key="4">
    <source>
        <dbReference type="ARBA" id="ARBA00023136"/>
    </source>
</evidence>
<feature type="transmembrane region" description="Helical" evidence="6">
    <location>
        <begin position="362"/>
        <end position="380"/>
    </location>
</feature>
<feature type="transmembrane region" description="Helical" evidence="6">
    <location>
        <begin position="331"/>
        <end position="350"/>
    </location>
</feature>
<evidence type="ECO:0000256" key="3">
    <source>
        <dbReference type="ARBA" id="ARBA00022989"/>
    </source>
</evidence>
<dbReference type="InterPro" id="IPR020846">
    <property type="entry name" value="MFS_dom"/>
</dbReference>
<dbReference type="PANTHER" id="PTHR43683">
    <property type="entry name" value="MULTIDRUG EFFLUX PROTEIN YFMO"/>
    <property type="match status" value="1"/>
</dbReference>
<comment type="subcellular location">
    <subcellularLocation>
        <location evidence="1">Cell membrane</location>
        <topology evidence="1">Multi-pass membrane protein</topology>
    </subcellularLocation>
</comment>
<dbReference type="InterPro" id="IPR011701">
    <property type="entry name" value="MFS"/>
</dbReference>
<dbReference type="PROSITE" id="PS50850">
    <property type="entry name" value="MFS"/>
    <property type="match status" value="1"/>
</dbReference>
<keyword evidence="2 6" id="KW-0812">Transmembrane</keyword>
<dbReference type="STRING" id="1736691.SAMN06295964_2906"/>
<feature type="transmembrane region" description="Helical" evidence="6">
    <location>
        <begin position="53"/>
        <end position="72"/>
    </location>
</feature>
<feature type="transmembrane region" description="Helical" evidence="6">
    <location>
        <begin position="243"/>
        <end position="262"/>
    </location>
</feature>
<dbReference type="Gene3D" id="1.20.1250.20">
    <property type="entry name" value="MFS general substrate transporter like domains"/>
    <property type="match status" value="1"/>
</dbReference>
<dbReference type="AlphaFoldDB" id="A0A1T4Z7A1"/>
<keyword evidence="3 6" id="KW-1133">Transmembrane helix</keyword>
<evidence type="ECO:0000256" key="5">
    <source>
        <dbReference type="SAM" id="MobiDB-lite"/>
    </source>
</evidence>
<name>A0A1T4Z7A1_9ACTN</name>
<keyword evidence="9" id="KW-1185">Reference proteome</keyword>
<evidence type="ECO:0000256" key="6">
    <source>
        <dbReference type="SAM" id="Phobius"/>
    </source>
</evidence>
<dbReference type="Pfam" id="PF07690">
    <property type="entry name" value="MFS_1"/>
    <property type="match status" value="2"/>
</dbReference>
<dbReference type="OrthoDB" id="66811at2"/>
<evidence type="ECO:0000313" key="8">
    <source>
        <dbReference type="EMBL" id="SKB09816.1"/>
    </source>
</evidence>
<dbReference type="InterPro" id="IPR036259">
    <property type="entry name" value="MFS_trans_sf"/>
</dbReference>
<dbReference type="PANTHER" id="PTHR43683:SF1">
    <property type="entry name" value="MULTIDRUG EFFLUX PROTEIN YFMO"/>
    <property type="match status" value="1"/>
</dbReference>
<feature type="transmembrane region" description="Helical" evidence="6">
    <location>
        <begin position="135"/>
        <end position="157"/>
    </location>
</feature>
<evidence type="ECO:0000256" key="1">
    <source>
        <dbReference type="ARBA" id="ARBA00004651"/>
    </source>
</evidence>
<gene>
    <name evidence="8" type="ORF">SAMN06295964_2906</name>
</gene>